<dbReference type="InterPro" id="IPR015421">
    <property type="entry name" value="PyrdxlP-dep_Trfase_major"/>
</dbReference>
<dbReference type="PANTHER" id="PTHR13693">
    <property type="entry name" value="CLASS II AMINOTRANSFERASE/8-AMINO-7-OXONONANOATE SYNTHASE"/>
    <property type="match status" value="1"/>
</dbReference>
<reference evidence="6" key="1">
    <citation type="submission" date="2020-04" db="EMBL/GenBank/DDBJ databases">
        <title>A desert anoxygenic phototrophic bacterium fixes CO2 using RubisCO under aerobic conditions.</title>
        <authorList>
            <person name="Tang K."/>
        </authorList>
    </citation>
    <scope>NUCLEOTIDE SEQUENCE [LARGE SCALE GENOMIC DNA]</scope>
    <source>
        <strain evidence="6">MIMtkB3</strain>
    </source>
</reference>
<dbReference type="CDD" id="cd06454">
    <property type="entry name" value="KBL_like"/>
    <property type="match status" value="1"/>
</dbReference>
<dbReference type="AlphaFoldDB" id="A0A858R4S5"/>
<dbReference type="PROSITE" id="PS00599">
    <property type="entry name" value="AA_TRANSFER_CLASS_2"/>
    <property type="match status" value="1"/>
</dbReference>
<evidence type="ECO:0000256" key="1">
    <source>
        <dbReference type="ARBA" id="ARBA00001933"/>
    </source>
</evidence>
<keyword evidence="7" id="KW-1185">Reference proteome</keyword>
<dbReference type="Gene3D" id="3.90.1150.10">
    <property type="entry name" value="Aspartate Aminotransferase, domain 1"/>
    <property type="match status" value="1"/>
</dbReference>
<evidence type="ECO:0000256" key="3">
    <source>
        <dbReference type="ARBA" id="ARBA00022898"/>
    </source>
</evidence>
<keyword evidence="2" id="KW-0808">Transferase</keyword>
<evidence type="ECO:0000313" key="7">
    <source>
        <dbReference type="Proteomes" id="UP000501891"/>
    </source>
</evidence>
<evidence type="ECO:0000256" key="2">
    <source>
        <dbReference type="ARBA" id="ARBA00022679"/>
    </source>
</evidence>
<comment type="cofactor">
    <cofactor evidence="1 4">
        <name>pyridoxal 5'-phosphate</name>
        <dbReference type="ChEBI" id="CHEBI:597326"/>
    </cofactor>
</comment>
<comment type="similarity">
    <text evidence="4">Belongs to the class-II pyridoxal-phosphate-dependent aminotransferase family.</text>
</comment>
<dbReference type="NCBIfam" id="NF047599">
    <property type="entry name" value="SerpalmtaseBetaP"/>
    <property type="match status" value="1"/>
</dbReference>
<dbReference type="InterPro" id="IPR004839">
    <property type="entry name" value="Aminotransferase_I/II_large"/>
</dbReference>
<dbReference type="InterPro" id="IPR015424">
    <property type="entry name" value="PyrdxlP-dep_Trfase"/>
</dbReference>
<dbReference type="GO" id="GO:0030170">
    <property type="term" value="F:pyridoxal phosphate binding"/>
    <property type="evidence" value="ECO:0007669"/>
    <property type="project" value="InterPro"/>
</dbReference>
<dbReference type="Gene3D" id="3.40.640.10">
    <property type="entry name" value="Type I PLP-dependent aspartate aminotransferase-like (Major domain)"/>
    <property type="match status" value="1"/>
</dbReference>
<dbReference type="InterPro" id="IPR015422">
    <property type="entry name" value="PyrdxlP-dep_Trfase_small"/>
</dbReference>
<proteinExistence type="inferred from homology"/>
<dbReference type="KEGG" id="acru:HHL28_04580"/>
<keyword evidence="3 4" id="KW-0663">Pyridoxal phosphate</keyword>
<dbReference type="PANTHER" id="PTHR13693:SF3">
    <property type="entry name" value="LD36009P"/>
    <property type="match status" value="1"/>
</dbReference>
<keyword evidence="6" id="KW-0032">Aminotransferase</keyword>
<dbReference type="GO" id="GO:0008483">
    <property type="term" value="F:transaminase activity"/>
    <property type="evidence" value="ECO:0007669"/>
    <property type="project" value="UniProtKB-KW"/>
</dbReference>
<name>A0A858R4S5_9PROT</name>
<dbReference type="EMBL" id="CP051775">
    <property type="protein sequence ID" value="QJE72469.1"/>
    <property type="molecule type" value="Genomic_DNA"/>
</dbReference>
<protein>
    <submittedName>
        <fullName evidence="6">Aminotransferase class I/II-fold pyridoxal phosphate-dependent enzyme</fullName>
    </submittedName>
</protein>
<dbReference type="Pfam" id="PF00155">
    <property type="entry name" value="Aminotran_1_2"/>
    <property type="match status" value="1"/>
</dbReference>
<dbReference type="Proteomes" id="UP000501891">
    <property type="component" value="Chromosome"/>
</dbReference>
<organism evidence="6 7">
    <name type="scientific">Aerophototrophica crusticola</name>
    <dbReference type="NCBI Taxonomy" id="1709002"/>
    <lineage>
        <taxon>Bacteria</taxon>
        <taxon>Pseudomonadati</taxon>
        <taxon>Pseudomonadota</taxon>
        <taxon>Alphaproteobacteria</taxon>
        <taxon>Rhodospirillales</taxon>
        <taxon>Rhodospirillaceae</taxon>
        <taxon>Aerophototrophica</taxon>
    </lineage>
</organism>
<dbReference type="SUPFAM" id="SSF53383">
    <property type="entry name" value="PLP-dependent transferases"/>
    <property type="match status" value="1"/>
</dbReference>
<accession>A0A858R4S5</accession>
<evidence type="ECO:0000259" key="5">
    <source>
        <dbReference type="Pfam" id="PF00155"/>
    </source>
</evidence>
<gene>
    <name evidence="6" type="ORF">HHL28_04580</name>
</gene>
<evidence type="ECO:0000313" key="6">
    <source>
        <dbReference type="EMBL" id="QJE72469.1"/>
    </source>
</evidence>
<dbReference type="InterPro" id="IPR001917">
    <property type="entry name" value="Aminotrans_II_pyridoxalP_BS"/>
</dbReference>
<feature type="domain" description="Aminotransferase class I/classII large" evidence="5">
    <location>
        <begin position="45"/>
        <end position="384"/>
    </location>
</feature>
<evidence type="ECO:0000256" key="4">
    <source>
        <dbReference type="RuleBase" id="RU003693"/>
    </source>
</evidence>
<dbReference type="InterPro" id="IPR050087">
    <property type="entry name" value="AON_synthase_class-II"/>
</dbReference>
<sequence>MTILAKFSPLRENYERLRALGHDPFSVKFERIVSPTEGVLRGKRTILLGTNNYLGLTFDPSCIDAGVAALEGQGTGTTGSRIANGTYGGHGDLEAALADFYGRQHCMVFTTGYQANLGIISTLVGKDDFLLIDSDSHASIYDAAKMGTAPVVRFRHNDPDDLYKRLRRLGDQPGNKLVVVEGIYSMLGDTAPLKEFVQVKRETGAFLLVDEAHSMGVLGENGRGLAEQEGVEDDVDFTVGTFSKSLGAVGGFCVSDHPDFDILRVACRPYMFTASLPPSVIATTLQALKRMREEPGLRRRLTANAERLYYGLKGLGFELGPEPNPIVSVMLPNKELAIAAWNMLLEAGLYLNLALPPATPNSLALLRSSVSAAHTPAQIDTAIELFGQVGRRLGVLPTPGLVVQAAE</sequence>